<gene>
    <name evidence="1" type="ORF">METZ01_LOCUS307817</name>
</gene>
<proteinExistence type="predicted"/>
<accession>A0A382N148</accession>
<dbReference type="EMBL" id="UINC01097340">
    <property type="protein sequence ID" value="SVC54963.1"/>
    <property type="molecule type" value="Genomic_DNA"/>
</dbReference>
<protein>
    <submittedName>
        <fullName evidence="1">Uncharacterized protein</fullName>
    </submittedName>
</protein>
<name>A0A382N148_9ZZZZ</name>
<evidence type="ECO:0000313" key="1">
    <source>
        <dbReference type="EMBL" id="SVC54963.1"/>
    </source>
</evidence>
<dbReference type="AlphaFoldDB" id="A0A382N148"/>
<feature type="non-terminal residue" evidence="1">
    <location>
        <position position="1"/>
    </location>
</feature>
<organism evidence="1">
    <name type="scientific">marine metagenome</name>
    <dbReference type="NCBI Taxonomy" id="408172"/>
    <lineage>
        <taxon>unclassified sequences</taxon>
        <taxon>metagenomes</taxon>
        <taxon>ecological metagenomes</taxon>
    </lineage>
</organism>
<sequence>KPGKDTAFPISNPLELIIDKEGNLPPNVAFASMVAVADWIHKHPTNTVFINSWSKEQFMLSRGQGARLTNNELEQIDQIGHDFNDASTQIGNIVLKLLGVSGVNKDLGTVQYIENVVPALGMYALMTEHFKSTNKKIIVDAHKWVFTSDSPGRKFVNGALYNHIKLIPNKDNKNSQFISRAIPGIAKGEDVSSAADILQNPATAIPQGVRNFFGKISGKIQNTIRKKQQQEWSTSSAIAPLTVIKNLGDEGIKLLHELAGVISEENLGYKKGDVFYPYNEAHYVRTTASNDDKKNAFNELFTAHEAEDAPLAKFYFKYVLAITNRALQVGTKIFPQNSHIHRAFVQPVGTTKYNSSNIHLFKLAVLYNVGFSID</sequence>
<feature type="non-terminal residue" evidence="1">
    <location>
        <position position="374"/>
    </location>
</feature>
<reference evidence="1" key="1">
    <citation type="submission" date="2018-05" db="EMBL/GenBank/DDBJ databases">
        <authorList>
            <person name="Lanie J.A."/>
            <person name="Ng W.-L."/>
            <person name="Kazmierczak K.M."/>
            <person name="Andrzejewski T.M."/>
            <person name="Davidsen T.M."/>
            <person name="Wayne K.J."/>
            <person name="Tettelin H."/>
            <person name="Glass J.I."/>
            <person name="Rusch D."/>
            <person name="Podicherti R."/>
            <person name="Tsui H.-C.T."/>
            <person name="Winkler M.E."/>
        </authorList>
    </citation>
    <scope>NUCLEOTIDE SEQUENCE</scope>
</reference>